<dbReference type="SUPFAM" id="SSF46785">
    <property type="entry name" value="Winged helix' DNA-binding domain"/>
    <property type="match status" value="1"/>
</dbReference>
<name>A0ABX0PKJ5_9BURK</name>
<dbReference type="Gene3D" id="1.10.10.10">
    <property type="entry name" value="Winged helix-like DNA-binding domain superfamily/Winged helix DNA-binding domain"/>
    <property type="match status" value="1"/>
</dbReference>
<dbReference type="InterPro" id="IPR005119">
    <property type="entry name" value="LysR_subst-bd"/>
</dbReference>
<evidence type="ECO:0000256" key="3">
    <source>
        <dbReference type="ARBA" id="ARBA00023125"/>
    </source>
</evidence>
<dbReference type="InterPro" id="IPR036390">
    <property type="entry name" value="WH_DNA-bd_sf"/>
</dbReference>
<keyword evidence="3" id="KW-0238">DNA-binding</keyword>
<dbReference type="RefSeq" id="WP_166863153.1">
    <property type="nucleotide sequence ID" value="NZ_JAAQOM010000018.1"/>
</dbReference>
<organism evidence="6 7">
    <name type="scientific">Telluria antibiotica</name>
    <dbReference type="NCBI Taxonomy" id="2717319"/>
    <lineage>
        <taxon>Bacteria</taxon>
        <taxon>Pseudomonadati</taxon>
        <taxon>Pseudomonadota</taxon>
        <taxon>Betaproteobacteria</taxon>
        <taxon>Burkholderiales</taxon>
        <taxon>Oxalobacteraceae</taxon>
        <taxon>Telluria group</taxon>
        <taxon>Telluria</taxon>
    </lineage>
</organism>
<dbReference type="PROSITE" id="PS50931">
    <property type="entry name" value="HTH_LYSR"/>
    <property type="match status" value="1"/>
</dbReference>
<accession>A0ABX0PKJ5</accession>
<evidence type="ECO:0000313" key="7">
    <source>
        <dbReference type="Proteomes" id="UP000716322"/>
    </source>
</evidence>
<protein>
    <submittedName>
        <fullName evidence="6">LysR family transcriptional regulator</fullName>
    </submittedName>
</protein>
<dbReference type="Proteomes" id="UP000716322">
    <property type="component" value="Unassembled WGS sequence"/>
</dbReference>
<dbReference type="PANTHER" id="PTHR30118:SF15">
    <property type="entry name" value="TRANSCRIPTIONAL REGULATORY PROTEIN"/>
    <property type="match status" value="1"/>
</dbReference>
<dbReference type="PANTHER" id="PTHR30118">
    <property type="entry name" value="HTH-TYPE TRANSCRIPTIONAL REGULATOR LEUO-RELATED"/>
    <property type="match status" value="1"/>
</dbReference>
<dbReference type="Pfam" id="PF00126">
    <property type="entry name" value="HTH_1"/>
    <property type="match status" value="1"/>
</dbReference>
<dbReference type="Gene3D" id="3.40.190.10">
    <property type="entry name" value="Periplasmic binding protein-like II"/>
    <property type="match status" value="2"/>
</dbReference>
<dbReference type="EMBL" id="JAAQOM010000018">
    <property type="protein sequence ID" value="NIA56908.1"/>
    <property type="molecule type" value="Genomic_DNA"/>
</dbReference>
<keyword evidence="4" id="KW-0804">Transcription</keyword>
<keyword evidence="7" id="KW-1185">Reference proteome</keyword>
<evidence type="ECO:0000256" key="4">
    <source>
        <dbReference type="ARBA" id="ARBA00023163"/>
    </source>
</evidence>
<feature type="domain" description="HTH lysR-type" evidence="5">
    <location>
        <begin position="6"/>
        <end position="63"/>
    </location>
</feature>
<dbReference type="PRINTS" id="PR00039">
    <property type="entry name" value="HTHLYSR"/>
</dbReference>
<keyword evidence="2" id="KW-0805">Transcription regulation</keyword>
<dbReference type="InterPro" id="IPR000847">
    <property type="entry name" value="LysR_HTH_N"/>
</dbReference>
<comment type="similarity">
    <text evidence="1">Belongs to the LysR transcriptional regulatory family.</text>
</comment>
<dbReference type="InterPro" id="IPR036388">
    <property type="entry name" value="WH-like_DNA-bd_sf"/>
</dbReference>
<proteinExistence type="inferred from homology"/>
<dbReference type="Pfam" id="PF03466">
    <property type="entry name" value="LysR_substrate"/>
    <property type="match status" value="1"/>
</dbReference>
<dbReference type="SUPFAM" id="SSF53850">
    <property type="entry name" value="Periplasmic binding protein-like II"/>
    <property type="match status" value="1"/>
</dbReference>
<dbReference type="CDD" id="cd08459">
    <property type="entry name" value="PBP2_DntR_NahR_LinR_like"/>
    <property type="match status" value="1"/>
</dbReference>
<gene>
    <name evidence="6" type="ORF">HAV22_25115</name>
</gene>
<sequence>MNLREIDLNLLVVFQQLYKERRVSVVADNLGLTQPAVSNALGRLRKMMGDELFLRSARGMEPTPYASQLAEPIDFALTTIRDTLERQLEFDPAASERRFTIAMTDLGEIHFLPRLMRRLAELAPGVTISTVRNTAVNLSDELESGRVDIAIGLLPQLKAGFFQRNLFRQRYVCIFREGHALDKDALTLQDFEEAQHVVVVAGGTGHAIVDEVIAKRGIKRNVRLSVPHFVALGHILSNTDLIATVPERYVREGMAPFKLRYLPHPVPLPEFDVNLFWHAKFHKEPGSQWLRNVIADLSVAQGVGTAPAAQPGFRSDANISAINTPKVS</sequence>
<reference evidence="6 7" key="1">
    <citation type="submission" date="2020-03" db="EMBL/GenBank/DDBJ databases">
        <title>Genome sequence of strain Massilia sp. TW-1.</title>
        <authorList>
            <person name="Chaudhary D.K."/>
        </authorList>
    </citation>
    <scope>NUCLEOTIDE SEQUENCE [LARGE SCALE GENOMIC DNA]</scope>
    <source>
        <strain evidence="6 7">TW-1</strain>
    </source>
</reference>
<evidence type="ECO:0000313" key="6">
    <source>
        <dbReference type="EMBL" id="NIA56908.1"/>
    </source>
</evidence>
<evidence type="ECO:0000256" key="1">
    <source>
        <dbReference type="ARBA" id="ARBA00009437"/>
    </source>
</evidence>
<evidence type="ECO:0000256" key="2">
    <source>
        <dbReference type="ARBA" id="ARBA00023015"/>
    </source>
</evidence>
<dbReference type="InterPro" id="IPR050389">
    <property type="entry name" value="LysR-type_TF"/>
</dbReference>
<evidence type="ECO:0000259" key="5">
    <source>
        <dbReference type="PROSITE" id="PS50931"/>
    </source>
</evidence>
<comment type="caution">
    <text evidence="6">The sequence shown here is derived from an EMBL/GenBank/DDBJ whole genome shotgun (WGS) entry which is preliminary data.</text>
</comment>